<protein>
    <recommendedName>
        <fullName evidence="3">Nudix hydrolase domain-containing protein</fullName>
    </recommendedName>
</protein>
<dbReference type="InParanoid" id="M4BSI7"/>
<dbReference type="SUPFAM" id="SSF55811">
    <property type="entry name" value="Nudix"/>
    <property type="match status" value="1"/>
</dbReference>
<evidence type="ECO:0000259" key="3">
    <source>
        <dbReference type="PROSITE" id="PS51462"/>
    </source>
</evidence>
<reference evidence="5" key="1">
    <citation type="journal article" date="2010" name="Science">
        <title>Signatures of adaptation to obligate biotrophy in the Hyaloperonospora arabidopsidis genome.</title>
        <authorList>
            <person name="Baxter L."/>
            <person name="Tripathy S."/>
            <person name="Ishaque N."/>
            <person name="Boot N."/>
            <person name="Cabral A."/>
            <person name="Kemen E."/>
            <person name="Thines M."/>
            <person name="Ah-Fong A."/>
            <person name="Anderson R."/>
            <person name="Badejoko W."/>
            <person name="Bittner-Eddy P."/>
            <person name="Boore J.L."/>
            <person name="Chibucos M.C."/>
            <person name="Coates M."/>
            <person name="Dehal P."/>
            <person name="Delehaunty K."/>
            <person name="Dong S."/>
            <person name="Downton P."/>
            <person name="Dumas B."/>
            <person name="Fabro G."/>
            <person name="Fronick C."/>
            <person name="Fuerstenberg S.I."/>
            <person name="Fulton L."/>
            <person name="Gaulin E."/>
            <person name="Govers F."/>
            <person name="Hughes L."/>
            <person name="Humphray S."/>
            <person name="Jiang R.H."/>
            <person name="Judelson H."/>
            <person name="Kamoun S."/>
            <person name="Kyung K."/>
            <person name="Meijer H."/>
            <person name="Minx P."/>
            <person name="Morris P."/>
            <person name="Nelson J."/>
            <person name="Phuntumart V."/>
            <person name="Qutob D."/>
            <person name="Rehmany A."/>
            <person name="Rougon-Cardoso A."/>
            <person name="Ryden P."/>
            <person name="Torto-Alalibo T."/>
            <person name="Studholme D."/>
            <person name="Wang Y."/>
            <person name="Win J."/>
            <person name="Wood J."/>
            <person name="Clifton S.W."/>
            <person name="Rogers J."/>
            <person name="Van den Ackerveken G."/>
            <person name="Jones J.D."/>
            <person name="McDowell J.M."/>
            <person name="Beynon J."/>
            <person name="Tyler B.M."/>
        </authorList>
    </citation>
    <scope>NUCLEOTIDE SEQUENCE [LARGE SCALE GENOMIC DNA]</scope>
    <source>
        <strain evidence="5">Emoy2</strain>
    </source>
</reference>
<dbReference type="CDD" id="cd04678">
    <property type="entry name" value="NUDIX_MTH2_Nudt15"/>
    <property type="match status" value="1"/>
</dbReference>
<evidence type="ECO:0000313" key="4">
    <source>
        <dbReference type="EnsemblProtists" id="HpaP809421"/>
    </source>
</evidence>
<dbReference type="InterPro" id="IPR000086">
    <property type="entry name" value="NUDIX_hydrolase_dom"/>
</dbReference>
<dbReference type="OMA" id="TIFMQAT"/>
<dbReference type="GO" id="GO:0035539">
    <property type="term" value="F:8-oxo-7,8-dihydrodeoxyguanosine triphosphate pyrophosphatase activity"/>
    <property type="evidence" value="ECO:0007669"/>
    <property type="project" value="TreeGrafter"/>
</dbReference>
<dbReference type="InterPro" id="IPR015797">
    <property type="entry name" value="NUDIX_hydrolase-like_dom_sf"/>
</dbReference>
<dbReference type="Proteomes" id="UP000011713">
    <property type="component" value="Unassembled WGS sequence"/>
</dbReference>
<dbReference type="PANTHER" id="PTHR16099">
    <property type="entry name" value="8-OXO-DGTP DIPHOSPHATES NUDT15"/>
    <property type="match status" value="1"/>
</dbReference>
<name>M4BSI7_HYAAE</name>
<evidence type="ECO:0000256" key="1">
    <source>
        <dbReference type="ARBA" id="ARBA00022801"/>
    </source>
</evidence>
<dbReference type="Pfam" id="PF00293">
    <property type="entry name" value="NUDIX"/>
    <property type="match status" value="1"/>
</dbReference>
<dbReference type="VEuPathDB" id="FungiDB:HpaG809421"/>
<keyword evidence="5" id="KW-1185">Reference proteome</keyword>
<dbReference type="EMBL" id="JH598725">
    <property type="status" value="NOT_ANNOTATED_CDS"/>
    <property type="molecule type" value="Genomic_DNA"/>
</dbReference>
<dbReference type="PROSITE" id="PS51462">
    <property type="entry name" value="NUDIX"/>
    <property type="match status" value="1"/>
</dbReference>
<sequence>MDQPSPPVHSDTATGKKKRRTLRDAEEDLETCRNALQDAKRKLVLTARENAKMRVLLMKYIEKDDSLLCSSQLSVGESPWEDTTGEEGESEDSVWISDLQGCTDGFTEPISQLSQISQVSHWSELSSTSNLDAIIKALQAECTMLKEQKTVVRVGVGVLLLSLKHPDCVLIGKRKGSHGQGRFALPGGHLEMYESWEECAIREVKEETDLDLKEATFATVTNDPMEDEGKHYITILMQAVVDNEQTVRNMEPHKCESWSWVPWSDLRSIENMFTPLLHVTHSDFTPAFIKP</sequence>
<dbReference type="InterPro" id="IPR020084">
    <property type="entry name" value="NUDIX_hydrolase_CS"/>
</dbReference>
<feature type="region of interest" description="Disordered" evidence="2">
    <location>
        <begin position="1"/>
        <end position="27"/>
    </location>
</feature>
<evidence type="ECO:0000256" key="2">
    <source>
        <dbReference type="SAM" id="MobiDB-lite"/>
    </source>
</evidence>
<evidence type="ECO:0000313" key="5">
    <source>
        <dbReference type="Proteomes" id="UP000011713"/>
    </source>
</evidence>
<dbReference type="AlphaFoldDB" id="M4BSI7"/>
<dbReference type="eggNOG" id="ENOG502S3YT">
    <property type="taxonomic scope" value="Eukaryota"/>
</dbReference>
<dbReference type="EnsemblProtists" id="HpaT809421">
    <property type="protein sequence ID" value="HpaP809421"/>
    <property type="gene ID" value="HpaG809421"/>
</dbReference>
<reference evidence="4" key="2">
    <citation type="submission" date="2015-06" db="UniProtKB">
        <authorList>
            <consortium name="EnsemblProtists"/>
        </authorList>
    </citation>
    <scope>IDENTIFICATION</scope>
    <source>
        <strain evidence="4">Emoy2</strain>
    </source>
</reference>
<proteinExistence type="predicted"/>
<accession>M4BSI7</accession>
<dbReference type="Gene3D" id="3.90.79.10">
    <property type="entry name" value="Nucleoside Triphosphate Pyrophosphohydrolase"/>
    <property type="match status" value="1"/>
</dbReference>
<dbReference type="PROSITE" id="PS00893">
    <property type="entry name" value="NUDIX_BOX"/>
    <property type="match status" value="1"/>
</dbReference>
<dbReference type="STRING" id="559515.M4BSI7"/>
<dbReference type="GO" id="GO:0005829">
    <property type="term" value="C:cytosol"/>
    <property type="evidence" value="ECO:0007669"/>
    <property type="project" value="TreeGrafter"/>
</dbReference>
<dbReference type="GO" id="GO:0006203">
    <property type="term" value="P:dGTP catabolic process"/>
    <property type="evidence" value="ECO:0007669"/>
    <property type="project" value="TreeGrafter"/>
</dbReference>
<dbReference type="PANTHER" id="PTHR16099:SF5">
    <property type="entry name" value="NUCLEOTIDE TRIPHOSPHATE DIPHOSPHATASE NUDT15"/>
    <property type="match status" value="1"/>
</dbReference>
<dbReference type="HOGENOM" id="CLU_071734_0_0_1"/>
<feature type="domain" description="Nudix hydrolase" evidence="3">
    <location>
        <begin position="151"/>
        <end position="290"/>
    </location>
</feature>
<organism evidence="4 5">
    <name type="scientific">Hyaloperonospora arabidopsidis (strain Emoy2)</name>
    <name type="common">Downy mildew agent</name>
    <name type="synonym">Peronospora arabidopsidis</name>
    <dbReference type="NCBI Taxonomy" id="559515"/>
    <lineage>
        <taxon>Eukaryota</taxon>
        <taxon>Sar</taxon>
        <taxon>Stramenopiles</taxon>
        <taxon>Oomycota</taxon>
        <taxon>Peronosporomycetes</taxon>
        <taxon>Peronosporales</taxon>
        <taxon>Peronosporaceae</taxon>
        <taxon>Hyaloperonospora</taxon>
    </lineage>
</organism>
<dbReference type="FunFam" id="3.90.79.10:FF:000060">
    <property type="entry name" value="Nudix hydrolase 1"/>
    <property type="match status" value="1"/>
</dbReference>
<keyword evidence="1" id="KW-0378">Hydrolase</keyword>